<organism evidence="2">
    <name type="scientific">Serratia fonticola</name>
    <dbReference type="NCBI Taxonomy" id="47917"/>
    <lineage>
        <taxon>Bacteria</taxon>
        <taxon>Pseudomonadati</taxon>
        <taxon>Pseudomonadota</taxon>
        <taxon>Gammaproteobacteria</taxon>
        <taxon>Enterobacterales</taxon>
        <taxon>Yersiniaceae</taxon>
        <taxon>Serratia</taxon>
    </lineage>
</organism>
<gene>
    <name evidence="2" type="ORF">NCTC12965_06507</name>
</gene>
<evidence type="ECO:0000313" key="2">
    <source>
        <dbReference type="EMBL" id="VTR53199.1"/>
    </source>
</evidence>
<feature type="region of interest" description="Disordered" evidence="1">
    <location>
        <begin position="1"/>
        <end position="37"/>
    </location>
</feature>
<feature type="compositionally biased region" description="Basic and acidic residues" evidence="1">
    <location>
        <begin position="1"/>
        <end position="29"/>
    </location>
</feature>
<accession>A0A4U9W3G2</accession>
<dbReference type="EMBL" id="CABEEZ010000127">
    <property type="protein sequence ID" value="VTR53199.1"/>
    <property type="molecule type" value="Genomic_DNA"/>
</dbReference>
<name>A0A4U9W3G2_SERFO</name>
<protein>
    <submittedName>
        <fullName evidence="2">Uncharacterized protein</fullName>
    </submittedName>
</protein>
<dbReference type="AlphaFoldDB" id="A0A4U9W3G2"/>
<evidence type="ECO:0000256" key="1">
    <source>
        <dbReference type="SAM" id="MobiDB-lite"/>
    </source>
</evidence>
<sequence>MSKGMDSKKNAKKKAVENPSREKSGETFQKRTGVCIW</sequence>
<reference evidence="2" key="1">
    <citation type="submission" date="2019-05" db="EMBL/GenBank/DDBJ databases">
        <authorList>
            <consortium name="Pathogen Informatics"/>
        </authorList>
    </citation>
    <scope>NUCLEOTIDE SEQUENCE [LARGE SCALE GENOMIC DNA]</scope>
    <source>
        <strain evidence="2">NCTC12965</strain>
    </source>
</reference>
<proteinExistence type="predicted"/>